<dbReference type="PANTHER" id="PTHR31609:SF1">
    <property type="entry name" value="CARBOHYDRATE DEACETYLASE"/>
    <property type="match status" value="1"/>
</dbReference>
<name>A0A1B3WDC5_9FIRM</name>
<dbReference type="Proteomes" id="UP000094757">
    <property type="component" value="Chromosome"/>
</dbReference>
<keyword evidence="4" id="KW-0460">Magnesium</keyword>
<dbReference type="EMBL" id="CP017037">
    <property type="protein sequence ID" value="AOH38974.1"/>
    <property type="molecule type" value="Genomic_DNA"/>
</dbReference>
<evidence type="ECO:0000313" key="6">
    <source>
        <dbReference type="EMBL" id="AOH38974.1"/>
    </source>
</evidence>
<dbReference type="STRING" id="39950.BCB69_02690"/>
<evidence type="ECO:0000256" key="4">
    <source>
        <dbReference type="ARBA" id="ARBA00022842"/>
    </source>
</evidence>
<dbReference type="AlphaFoldDB" id="A0A1B3WDC5"/>
<evidence type="ECO:0000256" key="3">
    <source>
        <dbReference type="ARBA" id="ARBA00022801"/>
    </source>
</evidence>
<dbReference type="PANTHER" id="PTHR31609">
    <property type="entry name" value="YDJC DEACETYLASE FAMILY MEMBER"/>
    <property type="match status" value="1"/>
</dbReference>
<dbReference type="GO" id="GO:0046872">
    <property type="term" value="F:metal ion binding"/>
    <property type="evidence" value="ECO:0007669"/>
    <property type="project" value="UniProtKB-KW"/>
</dbReference>
<dbReference type="SUPFAM" id="SSF88713">
    <property type="entry name" value="Glycoside hydrolase/deacetylase"/>
    <property type="match status" value="1"/>
</dbReference>
<keyword evidence="2" id="KW-0479">Metal-binding</keyword>
<gene>
    <name evidence="6" type="ORF">BCB69_02690</name>
</gene>
<evidence type="ECO:0000256" key="1">
    <source>
        <dbReference type="ARBA" id="ARBA00001946"/>
    </source>
</evidence>
<evidence type="ECO:0000256" key="5">
    <source>
        <dbReference type="ARBA" id="ARBA00023277"/>
    </source>
</evidence>
<sequence>MKKRLIVNADDFGIHGVVNEAIYQAHTKGILTSASLMAGSDAFDEAVKMIKSLPTLGVGIHLTLVGNIKTVLPAKAVSSLTWESDVLCKDYIELIKRDIKGLINLQDVYDEWDAQINKILKAGIQITHFDSHQHMHMWPSFFKVAVELAKKYNILKIRVPNESLLFGITEGNLMRWISKNGLTLLSNKNQRYLRKHNFITNDNFRGMLYGGALYEERLIRCISHMDKGLTEIMCHPSTDNQAMEEIFHWGYHGEEELQGLLSEHVKEWIQKKDIILTSYQEIRN</sequence>
<evidence type="ECO:0000313" key="7">
    <source>
        <dbReference type="Proteomes" id="UP000094757"/>
    </source>
</evidence>
<dbReference type="GO" id="GO:0005975">
    <property type="term" value="P:carbohydrate metabolic process"/>
    <property type="evidence" value="ECO:0007669"/>
    <property type="project" value="InterPro"/>
</dbReference>
<evidence type="ECO:0000256" key="2">
    <source>
        <dbReference type="ARBA" id="ARBA00022723"/>
    </source>
</evidence>
<keyword evidence="5" id="KW-0119">Carbohydrate metabolism</keyword>
<dbReference type="RefSeq" id="WP_069176944.1">
    <property type="nucleotide sequence ID" value="NZ_CP017037.1"/>
</dbReference>
<proteinExistence type="predicted"/>
<dbReference type="KEGG" id="dpn:BCB69_02690"/>
<dbReference type="GO" id="GO:0019213">
    <property type="term" value="F:deacetylase activity"/>
    <property type="evidence" value="ECO:0007669"/>
    <property type="project" value="TreeGrafter"/>
</dbReference>
<reference evidence="7" key="1">
    <citation type="submission" date="2016-08" db="EMBL/GenBank/DDBJ databases">
        <authorList>
            <person name="Holder M.E."/>
            <person name="Ajami N.J."/>
            <person name="Petrosino J.F."/>
        </authorList>
    </citation>
    <scope>NUCLEOTIDE SEQUENCE [LARGE SCALE GENOMIC DNA]</scope>
    <source>
        <strain evidence="7">F0677</strain>
    </source>
</reference>
<keyword evidence="3" id="KW-0378">Hydrolase</keyword>
<protein>
    <submittedName>
        <fullName evidence="6">Molybdopterin converting factor</fullName>
    </submittedName>
</protein>
<dbReference type="Pfam" id="PF04794">
    <property type="entry name" value="YdjC"/>
    <property type="match status" value="1"/>
</dbReference>
<organism evidence="6 7">
    <name type="scientific">Dialister pneumosintes</name>
    <dbReference type="NCBI Taxonomy" id="39950"/>
    <lineage>
        <taxon>Bacteria</taxon>
        <taxon>Bacillati</taxon>
        <taxon>Bacillota</taxon>
        <taxon>Negativicutes</taxon>
        <taxon>Veillonellales</taxon>
        <taxon>Veillonellaceae</taxon>
        <taxon>Dialister</taxon>
    </lineage>
</organism>
<accession>A0A1B3WDC5</accession>
<dbReference type="Gene3D" id="3.20.20.370">
    <property type="entry name" value="Glycoside hydrolase/deacetylase"/>
    <property type="match status" value="1"/>
</dbReference>
<dbReference type="GO" id="GO:0016787">
    <property type="term" value="F:hydrolase activity"/>
    <property type="evidence" value="ECO:0007669"/>
    <property type="project" value="UniProtKB-KW"/>
</dbReference>
<dbReference type="InterPro" id="IPR006879">
    <property type="entry name" value="YdjC-like"/>
</dbReference>
<dbReference type="InterPro" id="IPR011330">
    <property type="entry name" value="Glyco_hydro/deAcase_b/a-brl"/>
</dbReference>
<comment type="cofactor">
    <cofactor evidence="1">
        <name>Mg(2+)</name>
        <dbReference type="ChEBI" id="CHEBI:18420"/>
    </cofactor>
</comment>
<dbReference type="CDD" id="cd10808">
    <property type="entry name" value="YdjC"/>
    <property type="match status" value="1"/>
</dbReference>